<feature type="region of interest" description="Disordered" evidence="1">
    <location>
        <begin position="279"/>
        <end position="624"/>
    </location>
</feature>
<organism evidence="2 3">
    <name type="scientific">Nocardiopsis flavescens</name>
    <dbReference type="NCBI Taxonomy" id="758803"/>
    <lineage>
        <taxon>Bacteria</taxon>
        <taxon>Bacillati</taxon>
        <taxon>Actinomycetota</taxon>
        <taxon>Actinomycetes</taxon>
        <taxon>Streptosporangiales</taxon>
        <taxon>Nocardiopsidaceae</taxon>
        <taxon>Nocardiopsis</taxon>
    </lineage>
</organism>
<dbReference type="EMBL" id="FQZK01000002">
    <property type="protein sequence ID" value="SHI78959.1"/>
    <property type="molecule type" value="Genomic_DNA"/>
</dbReference>
<keyword evidence="3" id="KW-1185">Reference proteome</keyword>
<evidence type="ECO:0000313" key="2">
    <source>
        <dbReference type="EMBL" id="SHI78959.1"/>
    </source>
</evidence>
<feature type="compositionally biased region" description="Pro residues" evidence="1">
    <location>
        <begin position="507"/>
        <end position="526"/>
    </location>
</feature>
<dbReference type="AlphaFoldDB" id="A0A1M6E0N9"/>
<evidence type="ECO:0000256" key="1">
    <source>
        <dbReference type="SAM" id="MobiDB-lite"/>
    </source>
</evidence>
<proteinExistence type="predicted"/>
<evidence type="ECO:0000313" key="3">
    <source>
        <dbReference type="Proteomes" id="UP000184452"/>
    </source>
</evidence>
<protein>
    <submittedName>
        <fullName evidence="2">Uncharacterized protein</fullName>
    </submittedName>
</protein>
<feature type="compositionally biased region" description="Pro residues" evidence="1">
    <location>
        <begin position="313"/>
        <end position="322"/>
    </location>
</feature>
<accession>A0A1M6E0N9</accession>
<reference evidence="2 3" key="1">
    <citation type="submission" date="2016-11" db="EMBL/GenBank/DDBJ databases">
        <authorList>
            <person name="Jaros S."/>
            <person name="Januszkiewicz K."/>
            <person name="Wedrychowicz H."/>
        </authorList>
    </citation>
    <scope>NUCLEOTIDE SEQUENCE [LARGE SCALE GENOMIC DNA]</scope>
    <source>
        <strain evidence="2 3">CGMCC 4.5723</strain>
    </source>
</reference>
<dbReference type="Proteomes" id="UP000184452">
    <property type="component" value="Unassembled WGS sequence"/>
</dbReference>
<sequence length="624" mass="63765">MSTALPRSATAVALLADIPSTGHVGEVRAQRFSMHGDGIGERSAAFVAFARRQTAAGLKVVALYPSWRADDARRAVNFARGALHTDHIAGVPVDLAPLALSLVADQLAYLAPYLPPGMVAALSSELPRHLLAGAWLKTVSGLEAIPTSVRQHMGSYAPTVSFLAYSAPTQRVERLRPAEVARRLPFRPVQPVQLLCSVPDPTITGAFDDNLPQAIQPVATRTLPAQPLGPEYWGTAKYVEFVALSAHPQALAYAAGALRASACSWCGEPMTATPCPFCSSGSARSPLRARQTPPPDETARVSDTGTWTRPAPRTSPPAAPAPPEEDTGGRYAAGTHTGAPTRSAPPVHGPAPDTAFRDAGGPPLTGTAAAWAARAANGHRPDSADRPGAAPTGGSGPPPASAYPGPAADAPPRAAPPEDRSDEGGTGGRPPAAPRTGPAGGSPLWPAPAPPALPPGAPAAAGGDRPAHRDTGGWPSATGDRSGSPVPGDTAAAWAARVHGPARSPHTGPPAGPPPAVPPGPPPGYGPPGHGDRYPPLEAEALPPITVDEDAWHSTVDGLPHGAPDRAVHRPPAAPGTGDRAEPPPTDPRAAQGPGPRPPAPDPPEDPQPAERAPRPENPRTYSR</sequence>
<dbReference type="STRING" id="758803.SAMN05421803_10297"/>
<dbReference type="RefSeq" id="WP_394328506.1">
    <property type="nucleotide sequence ID" value="NZ_FQZK01000002.1"/>
</dbReference>
<feature type="compositionally biased region" description="Low complexity" evidence="1">
    <location>
        <begin position="434"/>
        <end position="444"/>
    </location>
</feature>
<feature type="compositionally biased region" description="Pro residues" evidence="1">
    <location>
        <begin position="445"/>
        <end position="457"/>
    </location>
</feature>
<feature type="compositionally biased region" description="Low complexity" evidence="1">
    <location>
        <begin position="402"/>
        <end position="412"/>
    </location>
</feature>
<name>A0A1M6E0N9_9ACTN</name>
<gene>
    <name evidence="2" type="ORF">SAMN05421803_10297</name>
</gene>